<keyword evidence="2" id="KW-1185">Reference proteome</keyword>
<organism evidence="1 2">
    <name type="scientific">Morella rubra</name>
    <name type="common">Chinese bayberry</name>
    <dbReference type="NCBI Taxonomy" id="262757"/>
    <lineage>
        <taxon>Eukaryota</taxon>
        <taxon>Viridiplantae</taxon>
        <taxon>Streptophyta</taxon>
        <taxon>Embryophyta</taxon>
        <taxon>Tracheophyta</taxon>
        <taxon>Spermatophyta</taxon>
        <taxon>Magnoliopsida</taxon>
        <taxon>eudicotyledons</taxon>
        <taxon>Gunneridae</taxon>
        <taxon>Pentapetalae</taxon>
        <taxon>rosids</taxon>
        <taxon>fabids</taxon>
        <taxon>Fagales</taxon>
        <taxon>Myricaceae</taxon>
        <taxon>Morella</taxon>
    </lineage>
</organism>
<proteinExistence type="predicted"/>
<accession>A0A6A1VKR7</accession>
<comment type="caution">
    <text evidence="1">The sequence shown here is derived from an EMBL/GenBank/DDBJ whole genome shotgun (WGS) entry which is preliminary data.</text>
</comment>
<gene>
    <name evidence="1" type="ORF">CJ030_MR5G003459</name>
</gene>
<name>A0A6A1VKR7_9ROSI</name>
<evidence type="ECO:0000313" key="1">
    <source>
        <dbReference type="EMBL" id="KAB1213471.1"/>
    </source>
</evidence>
<reference evidence="1 2" key="1">
    <citation type="journal article" date="2019" name="Plant Biotechnol. J.">
        <title>The red bayberry genome and genetic basis of sex determination.</title>
        <authorList>
            <person name="Jia H.M."/>
            <person name="Jia H.J."/>
            <person name="Cai Q.L."/>
            <person name="Wang Y."/>
            <person name="Zhao H.B."/>
            <person name="Yang W.F."/>
            <person name="Wang G.Y."/>
            <person name="Li Y.H."/>
            <person name="Zhan D.L."/>
            <person name="Shen Y.T."/>
            <person name="Niu Q.F."/>
            <person name="Chang L."/>
            <person name="Qiu J."/>
            <person name="Zhao L."/>
            <person name="Xie H.B."/>
            <person name="Fu W.Y."/>
            <person name="Jin J."/>
            <person name="Li X.W."/>
            <person name="Jiao Y."/>
            <person name="Zhou C.C."/>
            <person name="Tu T."/>
            <person name="Chai C.Y."/>
            <person name="Gao J.L."/>
            <person name="Fan L.J."/>
            <person name="van de Weg E."/>
            <person name="Wang J.Y."/>
            <person name="Gao Z.S."/>
        </authorList>
    </citation>
    <scope>NUCLEOTIDE SEQUENCE [LARGE SCALE GENOMIC DNA]</scope>
    <source>
        <tissue evidence="1">Leaves</tissue>
    </source>
</reference>
<dbReference type="Proteomes" id="UP000516437">
    <property type="component" value="Chromosome 5"/>
</dbReference>
<dbReference type="EMBL" id="RXIC02000023">
    <property type="protein sequence ID" value="KAB1213471.1"/>
    <property type="molecule type" value="Genomic_DNA"/>
</dbReference>
<dbReference type="OrthoDB" id="10549760at2759"/>
<sequence length="86" mass="9337">MASLFLLLSQLVRPQTTSSSALFARLPSSSSASSSAASYVAAATRCLPANKRLRSEASKENTYTEDQILVQENVEDLRVCVESVWP</sequence>
<protein>
    <submittedName>
        <fullName evidence="1">Uncharacterized protein</fullName>
    </submittedName>
</protein>
<evidence type="ECO:0000313" key="2">
    <source>
        <dbReference type="Proteomes" id="UP000516437"/>
    </source>
</evidence>
<dbReference type="AlphaFoldDB" id="A0A6A1VKR7"/>